<dbReference type="InterPro" id="IPR043149">
    <property type="entry name" value="TagF_N"/>
</dbReference>
<evidence type="ECO:0000256" key="1">
    <source>
        <dbReference type="ARBA" id="ARBA00004202"/>
    </source>
</evidence>
<dbReference type="OrthoDB" id="9807097at2"/>
<keyword evidence="5" id="KW-0777">Teichoic acid biosynthesis</keyword>
<keyword evidence="8" id="KW-1185">Reference proteome</keyword>
<name>A0A0B3VPT3_9FIRM</name>
<comment type="subcellular location">
    <subcellularLocation>
        <location evidence="1">Cell membrane</location>
        <topology evidence="1">Peripheral membrane protein</topology>
    </subcellularLocation>
</comment>
<dbReference type="Gene3D" id="3.40.50.11820">
    <property type="match status" value="1"/>
</dbReference>
<dbReference type="EMBL" id="JWHR01000008">
    <property type="protein sequence ID" value="KHS58791.1"/>
    <property type="molecule type" value="Genomic_DNA"/>
</dbReference>
<keyword evidence="3" id="KW-1003">Cell membrane</keyword>
<dbReference type="STRING" id="1577792.QX51_00785"/>
<dbReference type="Gene3D" id="3.40.50.12580">
    <property type="match status" value="2"/>
</dbReference>
<evidence type="ECO:0000256" key="4">
    <source>
        <dbReference type="ARBA" id="ARBA00022679"/>
    </source>
</evidence>
<evidence type="ECO:0000313" key="8">
    <source>
        <dbReference type="Proteomes" id="UP000031189"/>
    </source>
</evidence>
<comment type="caution">
    <text evidence="7">The sequence shown here is derived from an EMBL/GenBank/DDBJ whole genome shotgun (WGS) entry which is preliminary data.</text>
</comment>
<dbReference type="Proteomes" id="UP000031189">
    <property type="component" value="Unassembled WGS sequence"/>
</dbReference>
<gene>
    <name evidence="7" type="ORF">QX51_00785</name>
</gene>
<dbReference type="PANTHER" id="PTHR37316">
    <property type="entry name" value="TEICHOIC ACID GLYCEROL-PHOSPHATE PRIMASE"/>
    <property type="match status" value="1"/>
</dbReference>
<evidence type="ECO:0000256" key="2">
    <source>
        <dbReference type="ARBA" id="ARBA00010488"/>
    </source>
</evidence>
<dbReference type="GO" id="GO:0005886">
    <property type="term" value="C:plasma membrane"/>
    <property type="evidence" value="ECO:0007669"/>
    <property type="project" value="UniProtKB-SubCell"/>
</dbReference>
<organism evidence="7 8">
    <name type="scientific">Terrisporobacter othiniensis</name>
    <dbReference type="NCBI Taxonomy" id="1577792"/>
    <lineage>
        <taxon>Bacteria</taxon>
        <taxon>Bacillati</taxon>
        <taxon>Bacillota</taxon>
        <taxon>Clostridia</taxon>
        <taxon>Peptostreptococcales</taxon>
        <taxon>Peptostreptococcaceae</taxon>
        <taxon>Terrisporobacter</taxon>
    </lineage>
</organism>
<dbReference type="PANTHER" id="PTHR37316:SF3">
    <property type="entry name" value="TEICHOIC ACID GLYCEROL-PHOSPHATE TRANSFERASE"/>
    <property type="match status" value="1"/>
</dbReference>
<comment type="similarity">
    <text evidence="2">Belongs to the CDP-glycerol glycerophosphotransferase family.</text>
</comment>
<accession>A0A0B3VPT3</accession>
<proteinExistence type="inferred from homology"/>
<evidence type="ECO:0000256" key="5">
    <source>
        <dbReference type="ARBA" id="ARBA00022944"/>
    </source>
</evidence>
<evidence type="ECO:0000256" key="6">
    <source>
        <dbReference type="ARBA" id="ARBA00023136"/>
    </source>
</evidence>
<keyword evidence="4 7" id="KW-0808">Transferase</keyword>
<dbReference type="InterPro" id="IPR043148">
    <property type="entry name" value="TagF_C"/>
</dbReference>
<dbReference type="GO" id="GO:0047355">
    <property type="term" value="F:CDP-glycerol glycerophosphotransferase activity"/>
    <property type="evidence" value="ECO:0007669"/>
    <property type="project" value="InterPro"/>
</dbReference>
<sequence length="1215" mass="145448">METKMKKILKKLRKKQPKLKFIYAWYYKNSKVNEKQILFESFHGKDISDSSFAILREFLKRSDSDDYKIYFATTQKETHSNKLKKMGLTQINLVDITTYEYVRVLATSKYLINNSSFPVYFIKRPEQIYLQTWHGTPLKTLGKQMRFGIESMYNIQHNFMQADYLMFPNKFTKEVMMRDYNLEKLYTGKVVYNGYPRNTIFSDERSGNEVKKQLDNKNYTTFAYMPTWRGQSNHSVQKDNYEEETRKMLTYLDSQLQNNQKMYVNFHPILQDSIVLDCYKHIYPFPDNIEKYDFLNSMDVLITDYSSVFFDYSITGKPIILFMYDYKEYMHDRGMYMNVKELPFCKIYDVKALASCIKEKTYLSEEYDYKKNLSYIKDFLPYDSLKNAKNMVNLIFDHQENDLPILNYNENTKKRWNIRFYPNVKTEEGIQTVLDTVDKENDIVIFEKKFFGPELSSYLYDNCRFDLQYIFITKTLPRTFIEEYCSKKEKFNVNTVLWHRELKRVFPNLNVNPIMIEECYTGIPGHQYYIKETDFVKAEVKIDNNQLILNVEDIDNITSFMIINQSKHILWKRPLNHEELHLGLIKEDFNEIMNAESLNKNGKYLIALETKEKQPVLIKHSDYTSYLDKIKQHSVWKFFEPLKFNTVDLKEYDKNKNDTENQLIPYLFQNQFLGIWVENPERLFSKNVKGRVSSFKIEGTVLKINLKLNFLPNPITDVVLSYRSSIEKLEYPFDYTVNTSGNQIIIHAKLDLKGKHMEELFWDVIVKTTYKNIELKASNYLNRRQRLKLMIMNQQMNISGNNILFPYRTLSGKLAYTYREKTPYDGWDTKIKEFLACFVFTLLHPYWKRKKMWLVYEKFCSMAQDNGYYFFKYCMEELPKNERKKIFYILDKNSPDWDKVKKYEKQIIPFMSFKHILYTMVAKMYIASDSKKHLYIWRAKPNFVSYLISKHKILFLQHGVTALKKVDGIFGKKGSSPMTYFTTTSKFEQNIVVENFKYKKENAPILGFTRWDVLENTATDTEKIILAMPTWRSWLEEKSADEFVKSDYYHNYMKLLSSNHLAVLLKTYNVKLIFYIHPKFKDYIGQFNVSGEHIELIPFGSIPLNEIIKKCHMLITDYSSVCWDVYYLGKPVLFYQFDYDMYEQAHGSYLDMEQELFGERYTEYEDLLIGIEKQIKNNFTEDPKYKGLRDYYFAYIDNDNSKRTYQYISSKSNLL</sequence>
<keyword evidence="6" id="KW-0472">Membrane</keyword>
<evidence type="ECO:0000256" key="3">
    <source>
        <dbReference type="ARBA" id="ARBA00022475"/>
    </source>
</evidence>
<evidence type="ECO:0000313" key="7">
    <source>
        <dbReference type="EMBL" id="KHS58791.1"/>
    </source>
</evidence>
<dbReference type="InterPro" id="IPR007554">
    <property type="entry name" value="Glycerophosphate_synth"/>
</dbReference>
<protein>
    <submittedName>
        <fullName evidence="7">CDP-glycerol glycerophosphotransferase</fullName>
    </submittedName>
</protein>
<dbReference type="GO" id="GO:0019350">
    <property type="term" value="P:teichoic acid biosynthetic process"/>
    <property type="evidence" value="ECO:0007669"/>
    <property type="project" value="UniProtKB-KW"/>
</dbReference>
<dbReference type="SUPFAM" id="SSF53756">
    <property type="entry name" value="UDP-Glycosyltransferase/glycogen phosphorylase"/>
    <property type="match status" value="2"/>
</dbReference>
<dbReference type="AlphaFoldDB" id="A0A0B3VPT3"/>
<dbReference type="Pfam" id="PF04464">
    <property type="entry name" value="Glyphos_transf"/>
    <property type="match status" value="2"/>
</dbReference>
<reference evidence="7 8" key="1">
    <citation type="submission" date="2014-12" db="EMBL/GenBank/DDBJ databases">
        <title>Draft genome sequence of Terrisporobacter sp. 08-306576, isolated from the blood culture of a bacteremia patient.</title>
        <authorList>
            <person name="Lund L.C."/>
            <person name="Sydenham T.V."/>
            <person name="Hogh S.V."/>
            <person name="Skov M.N."/>
            <person name="Kemp M."/>
            <person name="Justesen U.S."/>
        </authorList>
    </citation>
    <scope>NUCLEOTIDE SEQUENCE [LARGE SCALE GENOMIC DNA]</scope>
    <source>
        <strain evidence="7 8">08-306576</strain>
    </source>
</reference>
<dbReference type="InterPro" id="IPR051612">
    <property type="entry name" value="Teichoic_Acid_Biosynth"/>
</dbReference>